<dbReference type="PANTHER" id="PTHR31872">
    <property type="entry name" value="TRANSMEMBRANE PROTEIN 179"/>
    <property type="match status" value="1"/>
</dbReference>
<protein>
    <recommendedName>
        <fullName evidence="9">MARVEL domain-containing protein</fullName>
    </recommendedName>
</protein>
<dbReference type="Proteomes" id="UP000007875">
    <property type="component" value="Unassembled WGS sequence"/>
</dbReference>
<proteinExistence type="inferred from homology"/>
<evidence type="ECO:0000313" key="8">
    <source>
        <dbReference type="Proteomes" id="UP000007875"/>
    </source>
</evidence>
<dbReference type="InterPro" id="IPR029673">
    <property type="entry name" value="TMEM179"/>
</dbReference>
<dbReference type="HOGENOM" id="CLU_1133248_0_0_1"/>
<sequence length="245" mass="26820">MGCCPKLDFIVGPAILIYLATAITEIVSSVPVGLLQDDFKGSCVFSAQLDYVPAPNNSFVVLKFGAKSACQFCTYLTIFTVLFPLIYGSYSLYALYKSIENASQMWVLPAMMVNVLLFVLKFISSCILSVGFSELCNSVTKSKDIKTCSVGQSKTWLHGGLGKLTGSHYDTYLKTAQSASWFCVFEWFLLSILSFLHYRRNMKLRSSGEVMRDPSGFNSSDTAGVVSNEVLPGSTGVINPNYSGK</sequence>
<dbReference type="AlphaFoldDB" id="H2YNH5"/>
<keyword evidence="2 6" id="KW-0812">Transmembrane</keyword>
<reference evidence="7" key="2">
    <citation type="submission" date="2025-08" db="UniProtKB">
        <authorList>
            <consortium name="Ensembl"/>
        </authorList>
    </citation>
    <scope>IDENTIFICATION</scope>
</reference>
<evidence type="ECO:0000256" key="3">
    <source>
        <dbReference type="ARBA" id="ARBA00022989"/>
    </source>
</evidence>
<evidence type="ECO:0000256" key="2">
    <source>
        <dbReference type="ARBA" id="ARBA00022692"/>
    </source>
</evidence>
<dbReference type="PANTHER" id="PTHR31872:SF7">
    <property type="entry name" value="TRANSMEMBRANE PROTEIN 179B-LIKE"/>
    <property type="match status" value="1"/>
</dbReference>
<comment type="similarity">
    <text evidence="5">Belongs to the TMEM179 family.</text>
</comment>
<dbReference type="eggNOG" id="ENOG502S87I">
    <property type="taxonomic scope" value="Eukaryota"/>
</dbReference>
<dbReference type="InterPro" id="IPR059010">
    <property type="entry name" value="TMEM179-179B"/>
</dbReference>
<reference evidence="8" key="1">
    <citation type="submission" date="2003-08" db="EMBL/GenBank/DDBJ databases">
        <authorList>
            <person name="Birren B."/>
            <person name="Nusbaum C."/>
            <person name="Abebe A."/>
            <person name="Abouelleil A."/>
            <person name="Adekoya E."/>
            <person name="Ait-zahra M."/>
            <person name="Allen N."/>
            <person name="Allen T."/>
            <person name="An P."/>
            <person name="Anderson M."/>
            <person name="Anderson S."/>
            <person name="Arachchi H."/>
            <person name="Armbruster J."/>
            <person name="Bachantsang P."/>
            <person name="Baldwin J."/>
            <person name="Barry A."/>
            <person name="Bayul T."/>
            <person name="Blitshsteyn B."/>
            <person name="Bloom T."/>
            <person name="Blye J."/>
            <person name="Boguslavskiy L."/>
            <person name="Borowsky M."/>
            <person name="Boukhgalter B."/>
            <person name="Brunache A."/>
            <person name="Butler J."/>
            <person name="Calixte N."/>
            <person name="Calvo S."/>
            <person name="Camarata J."/>
            <person name="Campo K."/>
            <person name="Chang J."/>
            <person name="Cheshatsang Y."/>
            <person name="Citroen M."/>
            <person name="Collymore A."/>
            <person name="Considine T."/>
            <person name="Cook A."/>
            <person name="Cooke P."/>
            <person name="Corum B."/>
            <person name="Cuomo C."/>
            <person name="David R."/>
            <person name="Dawoe T."/>
            <person name="Degray S."/>
            <person name="Dodge S."/>
            <person name="Dooley K."/>
            <person name="Dorje P."/>
            <person name="Dorjee K."/>
            <person name="Dorris L."/>
            <person name="Duffey N."/>
            <person name="Dupes A."/>
            <person name="Elkins T."/>
            <person name="Engels R."/>
            <person name="Erickson J."/>
            <person name="Farina A."/>
            <person name="Faro S."/>
            <person name="Ferreira P."/>
            <person name="Fischer H."/>
            <person name="Fitzgerald M."/>
            <person name="Foley K."/>
            <person name="Gage D."/>
            <person name="Galagan J."/>
            <person name="Gearin G."/>
            <person name="Gnerre S."/>
            <person name="Gnirke A."/>
            <person name="Goyette A."/>
            <person name="Graham J."/>
            <person name="Grandbois E."/>
            <person name="Gyaltsen K."/>
            <person name="Hafez N."/>
            <person name="Hagopian D."/>
            <person name="Hagos B."/>
            <person name="Hall J."/>
            <person name="Hatcher B."/>
            <person name="Heller A."/>
            <person name="Higgins H."/>
            <person name="Honan T."/>
            <person name="Horn A."/>
            <person name="Houde N."/>
            <person name="Hughes L."/>
            <person name="Hulme W."/>
            <person name="Husby E."/>
            <person name="Iliev I."/>
            <person name="Jaffe D."/>
            <person name="Jones C."/>
            <person name="Kamal M."/>
            <person name="Kamat A."/>
            <person name="Kamvysselis M."/>
            <person name="Karlsson E."/>
            <person name="Kells C."/>
            <person name="Kieu A."/>
            <person name="Kisner P."/>
            <person name="Kodira C."/>
            <person name="Kulbokas E."/>
            <person name="Labutti K."/>
            <person name="Lama D."/>
            <person name="Landers T."/>
            <person name="Leger J."/>
            <person name="Levine S."/>
            <person name="Lewis D."/>
            <person name="Lewis T."/>
            <person name="Lindblad-toh K."/>
            <person name="Liu X."/>
            <person name="Lokyitsang T."/>
            <person name="Lokyitsang Y."/>
            <person name="Lucien O."/>
            <person name="Lui A."/>
            <person name="Ma L.J."/>
            <person name="Mabbitt R."/>
            <person name="Macdonald J."/>
            <person name="Maclean C."/>
            <person name="Major J."/>
            <person name="Manning J."/>
            <person name="Marabella R."/>
            <person name="Maru K."/>
            <person name="Matthews C."/>
            <person name="Mauceli E."/>
            <person name="Mccarthy M."/>
            <person name="Mcdonough S."/>
            <person name="Mcghee T."/>
            <person name="Meldrim J."/>
            <person name="Meneus L."/>
            <person name="Mesirov J."/>
            <person name="Mihalev A."/>
            <person name="Mihova T."/>
            <person name="Mikkelsen T."/>
            <person name="Mlenga V."/>
            <person name="Moru K."/>
            <person name="Mozes J."/>
            <person name="Mulrain L."/>
            <person name="Munson G."/>
            <person name="Naylor J."/>
            <person name="Newes C."/>
            <person name="Nguyen C."/>
            <person name="Nguyen N."/>
            <person name="Nguyen T."/>
            <person name="Nicol R."/>
            <person name="Nielsen C."/>
            <person name="Nizzari M."/>
            <person name="Norbu C."/>
            <person name="Norbu N."/>
            <person name="O'donnell P."/>
            <person name="Okoawo O."/>
            <person name="O'leary S."/>
            <person name="Omotosho B."/>
            <person name="O'neill K."/>
            <person name="Osman S."/>
            <person name="Parker S."/>
            <person name="Perrin D."/>
            <person name="Phunkhang P."/>
            <person name="Piqani B."/>
            <person name="Purcell S."/>
            <person name="Rachupka T."/>
            <person name="Ramasamy U."/>
            <person name="Rameau R."/>
            <person name="Ray V."/>
            <person name="Raymond C."/>
            <person name="Retta R."/>
            <person name="Richardson S."/>
            <person name="Rise C."/>
            <person name="Rodriguez J."/>
            <person name="Rogers J."/>
            <person name="Rogov P."/>
            <person name="Rutman M."/>
            <person name="Schupbach R."/>
            <person name="Seaman C."/>
            <person name="Settipalli S."/>
            <person name="Sharpe T."/>
            <person name="Sheridan J."/>
            <person name="Sherpa N."/>
            <person name="Shi J."/>
            <person name="Smirnov S."/>
            <person name="Smith C."/>
            <person name="Sougnez C."/>
            <person name="Spencer B."/>
            <person name="Stalker J."/>
            <person name="Stange-thomann N."/>
            <person name="Stavropoulos S."/>
            <person name="Stetson K."/>
            <person name="Stone C."/>
            <person name="Stone S."/>
            <person name="Stubbs M."/>
            <person name="Talamas J."/>
            <person name="Tchuinga P."/>
            <person name="Tenzing P."/>
            <person name="Tesfaye S."/>
            <person name="Theodore J."/>
            <person name="Thoulutsang Y."/>
            <person name="Topham K."/>
            <person name="Towey S."/>
            <person name="Tsamla T."/>
            <person name="Tsomo N."/>
            <person name="Vallee D."/>
            <person name="Vassiliev H."/>
            <person name="Venkataraman V."/>
            <person name="Vinson J."/>
            <person name="Vo A."/>
            <person name="Wade C."/>
            <person name="Wang S."/>
            <person name="Wangchuk T."/>
            <person name="Wangdi T."/>
            <person name="Whittaker C."/>
            <person name="Wilkinson J."/>
            <person name="Wu Y."/>
            <person name="Wyman D."/>
            <person name="Yadav S."/>
            <person name="Yang S."/>
            <person name="Yang X."/>
            <person name="Yeager S."/>
            <person name="Yee E."/>
            <person name="Young G."/>
            <person name="Zainoun J."/>
            <person name="Zembeck L."/>
            <person name="Zimmer A."/>
            <person name="Zody M."/>
            <person name="Lander E."/>
        </authorList>
    </citation>
    <scope>NUCLEOTIDE SEQUENCE [LARGE SCALE GENOMIC DNA]</scope>
</reference>
<evidence type="ECO:0008006" key="9">
    <source>
        <dbReference type="Google" id="ProtNLM"/>
    </source>
</evidence>
<evidence type="ECO:0000313" key="7">
    <source>
        <dbReference type="Ensembl" id="ENSCSAVP00000006882.1"/>
    </source>
</evidence>
<keyword evidence="8" id="KW-1185">Reference proteome</keyword>
<evidence type="ECO:0000256" key="6">
    <source>
        <dbReference type="SAM" id="Phobius"/>
    </source>
</evidence>
<reference evidence="7" key="3">
    <citation type="submission" date="2025-09" db="UniProtKB">
        <authorList>
            <consortium name="Ensembl"/>
        </authorList>
    </citation>
    <scope>IDENTIFICATION</scope>
</reference>
<organism evidence="7 8">
    <name type="scientific">Ciona savignyi</name>
    <name type="common">Pacific transparent sea squirt</name>
    <dbReference type="NCBI Taxonomy" id="51511"/>
    <lineage>
        <taxon>Eukaryota</taxon>
        <taxon>Metazoa</taxon>
        <taxon>Chordata</taxon>
        <taxon>Tunicata</taxon>
        <taxon>Ascidiacea</taxon>
        <taxon>Phlebobranchia</taxon>
        <taxon>Cionidae</taxon>
        <taxon>Ciona</taxon>
    </lineage>
</organism>
<evidence type="ECO:0000256" key="5">
    <source>
        <dbReference type="ARBA" id="ARBA00093776"/>
    </source>
</evidence>
<evidence type="ECO:0000256" key="1">
    <source>
        <dbReference type="ARBA" id="ARBA00004141"/>
    </source>
</evidence>
<dbReference type="GeneTree" id="ENSGT00510000048283"/>
<evidence type="ECO:0000256" key="4">
    <source>
        <dbReference type="ARBA" id="ARBA00023136"/>
    </source>
</evidence>
<keyword evidence="3 6" id="KW-1133">Transmembrane helix</keyword>
<name>H2YNH5_CIOSA</name>
<feature type="transmembrane region" description="Helical" evidence="6">
    <location>
        <begin position="108"/>
        <end position="132"/>
    </location>
</feature>
<dbReference type="Ensembl" id="ENSCSAVT00000006969.1">
    <property type="protein sequence ID" value="ENSCSAVP00000006882.1"/>
    <property type="gene ID" value="ENSCSAVG00000004110.1"/>
</dbReference>
<feature type="transmembrane region" description="Helical" evidence="6">
    <location>
        <begin position="179"/>
        <end position="198"/>
    </location>
</feature>
<accession>H2YNH5</accession>
<dbReference type="Pfam" id="PF26158">
    <property type="entry name" value="Claudin_TMEM179-179B"/>
    <property type="match status" value="1"/>
</dbReference>
<dbReference type="OMA" id="ICGIMSA"/>
<comment type="subcellular location">
    <subcellularLocation>
        <location evidence="1">Membrane</location>
        <topology evidence="1">Multi-pass membrane protein</topology>
    </subcellularLocation>
</comment>
<keyword evidence="4 6" id="KW-0472">Membrane</keyword>
<dbReference type="STRING" id="51511.ENSCSAVP00000006882"/>
<dbReference type="InParanoid" id="H2YNH5"/>
<feature type="transmembrane region" description="Helical" evidence="6">
    <location>
        <begin position="75"/>
        <end position="96"/>
    </location>
</feature>